<dbReference type="Pfam" id="PF03969">
    <property type="entry name" value="AFG1_ATPase"/>
    <property type="match status" value="1"/>
</dbReference>
<keyword evidence="1" id="KW-0547">Nucleotide-binding</keyword>
<dbReference type="RefSeq" id="WP_080139565.1">
    <property type="nucleotide sequence ID" value="NZ_LWIG01000054.1"/>
</dbReference>
<dbReference type="PANTHER" id="PTHR12169:SF6">
    <property type="entry name" value="AFG1-LIKE ATPASE"/>
    <property type="match status" value="1"/>
</dbReference>
<dbReference type="Proteomes" id="UP000315914">
    <property type="component" value="Unassembled WGS sequence"/>
</dbReference>
<keyword evidence="3" id="KW-0132">Cell division</keyword>
<keyword evidence="4" id="KW-1185">Reference proteome</keyword>
<dbReference type="SUPFAM" id="SSF52540">
    <property type="entry name" value="P-loop containing nucleoside triphosphate hydrolases"/>
    <property type="match status" value="1"/>
</dbReference>
<proteinExistence type="predicted"/>
<evidence type="ECO:0000313" key="4">
    <source>
        <dbReference type="Proteomes" id="UP000315914"/>
    </source>
</evidence>
<evidence type="ECO:0000313" key="3">
    <source>
        <dbReference type="EMBL" id="TWB81868.1"/>
    </source>
</evidence>
<dbReference type="GO" id="GO:0051301">
    <property type="term" value="P:cell division"/>
    <property type="evidence" value="ECO:0007669"/>
    <property type="project" value="UniProtKB-KW"/>
</dbReference>
<gene>
    <name evidence="3" type="ORF">FBZ95_1021097</name>
</gene>
<evidence type="ECO:0000256" key="1">
    <source>
        <dbReference type="ARBA" id="ARBA00022741"/>
    </source>
</evidence>
<dbReference type="STRING" id="1399419.A5906_12150"/>
<evidence type="ECO:0000256" key="2">
    <source>
        <dbReference type="ARBA" id="ARBA00022840"/>
    </source>
</evidence>
<accession>A0A560KEX0</accession>
<dbReference type="InterPro" id="IPR027417">
    <property type="entry name" value="P-loop_NTPase"/>
</dbReference>
<dbReference type="PANTHER" id="PTHR12169">
    <property type="entry name" value="ATPASE N2B"/>
    <property type="match status" value="1"/>
</dbReference>
<dbReference type="NCBIfam" id="NF040713">
    <property type="entry name" value="ZapE"/>
    <property type="match status" value="1"/>
</dbReference>
<name>A0A560KEX0_9BRAD</name>
<protein>
    <submittedName>
        <fullName evidence="3">Cell division protein ZapE</fullName>
    </submittedName>
</protein>
<dbReference type="EMBL" id="VITW01000002">
    <property type="protein sequence ID" value="TWB81868.1"/>
    <property type="molecule type" value="Genomic_DNA"/>
</dbReference>
<keyword evidence="3" id="KW-0131">Cell cycle</keyword>
<dbReference type="AlphaFoldDB" id="A0A560KEX0"/>
<organism evidence="3 4">
    <name type="scientific">Bradyrhizobium sacchari</name>
    <dbReference type="NCBI Taxonomy" id="1399419"/>
    <lineage>
        <taxon>Bacteria</taxon>
        <taxon>Pseudomonadati</taxon>
        <taxon>Pseudomonadota</taxon>
        <taxon>Alphaproteobacteria</taxon>
        <taxon>Hyphomicrobiales</taxon>
        <taxon>Nitrobacteraceae</taxon>
        <taxon>Bradyrhizobium</taxon>
    </lineage>
</organism>
<reference evidence="3 4" key="1">
    <citation type="submission" date="2019-06" db="EMBL/GenBank/DDBJ databases">
        <title>Genomic Encyclopedia of Type Strains, Phase IV (KMG-V): Genome sequencing to study the core and pangenomes of soil and plant-associated prokaryotes.</title>
        <authorList>
            <person name="Whitman W."/>
        </authorList>
    </citation>
    <scope>NUCLEOTIDE SEQUENCE [LARGE SCALE GENOMIC DNA]</scope>
    <source>
        <strain evidence="3 4">BR 10556</strain>
    </source>
</reference>
<dbReference type="GO" id="GO:0016887">
    <property type="term" value="F:ATP hydrolysis activity"/>
    <property type="evidence" value="ECO:0007669"/>
    <property type="project" value="InterPro"/>
</dbReference>
<dbReference type="FunFam" id="3.40.50.300:FF:003608">
    <property type="entry name" value="Cell division protein ZapE"/>
    <property type="match status" value="1"/>
</dbReference>
<comment type="caution">
    <text evidence="3">The sequence shown here is derived from an EMBL/GenBank/DDBJ whole genome shotgun (WGS) entry which is preliminary data.</text>
</comment>
<sequence>MLSTQISSFREAYQAEIASGAIEPDAAQAEVAEAYAALDQRLASYKPARKQGLLSRLFSSSDKDDAPHGLYIHGEVGRGKTMLMDLFFQHSSVEHKRRAHFHEFMADVHERIYDYRQSIARGEIADGDVIALTATAIFEESWLLCFDEFHVTDIADAMILGRLFAKLFELGTVVVATSNVAPDDLYKGGLNRSLFLPFIKQITDHMDVARLDARTDFRLEKLQGVPMWLTPADGDADAALDRAWSKMSGGAKCRSRDISIKGRILHVPCSAHGVARFSFADLCEKPLGASDYLRLAHDYHTILVDHIPVMDFAQRNAAKRFITLIDTLYDNAVKLMASADANPISLYLATEGVEAMEFKRTASRLIEMSSESYLALPHGRKDSTASGSTKGLVET</sequence>
<dbReference type="GO" id="GO:0005737">
    <property type="term" value="C:cytoplasm"/>
    <property type="evidence" value="ECO:0007669"/>
    <property type="project" value="TreeGrafter"/>
</dbReference>
<dbReference type="GO" id="GO:0005524">
    <property type="term" value="F:ATP binding"/>
    <property type="evidence" value="ECO:0007669"/>
    <property type="project" value="UniProtKB-KW"/>
</dbReference>
<dbReference type="InterPro" id="IPR005654">
    <property type="entry name" value="ATPase_AFG1-like"/>
</dbReference>
<dbReference type="Gene3D" id="3.40.50.300">
    <property type="entry name" value="P-loop containing nucleotide triphosphate hydrolases"/>
    <property type="match status" value="1"/>
</dbReference>
<dbReference type="OrthoDB" id="9774491at2"/>
<keyword evidence="2" id="KW-0067">ATP-binding</keyword>